<evidence type="ECO:0000256" key="2">
    <source>
        <dbReference type="ARBA" id="ARBA00008848"/>
    </source>
</evidence>
<gene>
    <name evidence="7" type="ORF">BATDEDRAFT_24869</name>
</gene>
<protein>
    <recommendedName>
        <fullName evidence="6">C-CAP/cofactor C-like domain-containing protein</fullName>
    </recommendedName>
</protein>
<dbReference type="GO" id="GO:0006457">
    <property type="term" value="P:protein folding"/>
    <property type="evidence" value="ECO:0000318"/>
    <property type="project" value="GO_Central"/>
</dbReference>
<evidence type="ECO:0000259" key="6">
    <source>
        <dbReference type="PROSITE" id="PS51329"/>
    </source>
</evidence>
<comment type="subunit">
    <text evidence="5">Supercomplex made of cofactors A to E. Cofactors A and D function by capturing and stabilizing tubulin in a quasi-native conformation. Cofactor E binds to the cofactor D-tubulin complex; interaction with cofactor C then causes the release of tubulin polypeptides that are committed to the native state.</text>
</comment>
<dbReference type="AlphaFoldDB" id="F4P398"/>
<evidence type="ECO:0000256" key="4">
    <source>
        <dbReference type="ARBA" id="ARBA00022990"/>
    </source>
</evidence>
<keyword evidence="4" id="KW-0007">Acetylation</keyword>
<dbReference type="InterPro" id="IPR012945">
    <property type="entry name" value="Tubulin-bd_cofactor_C_dom"/>
</dbReference>
<organism evidence="7 8">
    <name type="scientific">Batrachochytrium dendrobatidis (strain JAM81 / FGSC 10211)</name>
    <name type="common">Frog chytrid fungus</name>
    <dbReference type="NCBI Taxonomy" id="684364"/>
    <lineage>
        <taxon>Eukaryota</taxon>
        <taxon>Fungi</taxon>
        <taxon>Fungi incertae sedis</taxon>
        <taxon>Chytridiomycota</taxon>
        <taxon>Chytridiomycota incertae sedis</taxon>
        <taxon>Chytridiomycetes</taxon>
        <taxon>Rhizophydiales</taxon>
        <taxon>Rhizophydiales incertae sedis</taxon>
        <taxon>Batrachochytrium</taxon>
    </lineage>
</organism>
<comment type="similarity">
    <text evidence="2">Belongs to the TBCC family.</text>
</comment>
<dbReference type="RefSeq" id="XP_006678951.1">
    <property type="nucleotide sequence ID" value="XM_006678888.1"/>
</dbReference>
<sequence>MVNQQQTAIKTENVQQAAQEFWLQFQQWKQDVQESLSQCPSGLSDELVAVKSEIAILSKRVTDATLFLPLYDQRQCSLQLKDLNDQVTRIQGTRAKFSFKSSKSKPSTNTKLTVSEHVVSDTASTLPLHGQVYSNINGKTCVAQTLPTSEQDLYVSNIVSSVLDLRCISAGAVHLKNITNSIVLFGPIRGSILVEQCIQSTVAVVCRQCRIHDSHRSIFHLHVASHPIIEDCDEIGFTSFEPLLLTNFDESLKTVGLVAIRNEFNKVEDFNWLRQQASPNWRLIDEPNVFKTWTDVSNDETGDLTKSLLMKFTPQY</sequence>
<dbReference type="FunCoup" id="F4P398">
    <property type="interactions" value="254"/>
</dbReference>
<dbReference type="InterPro" id="IPR031925">
    <property type="entry name" value="TBCC_N"/>
</dbReference>
<dbReference type="EMBL" id="GL882884">
    <property type="protein sequence ID" value="EGF80364.1"/>
    <property type="molecule type" value="Genomic_DNA"/>
</dbReference>
<dbReference type="Gene3D" id="1.20.58.1250">
    <property type="entry name" value="Tubulin Binding Cofactor C, N-terminal domain"/>
    <property type="match status" value="1"/>
</dbReference>
<evidence type="ECO:0000256" key="3">
    <source>
        <dbReference type="ARBA" id="ARBA00022490"/>
    </source>
</evidence>
<dbReference type="GO" id="GO:0005737">
    <property type="term" value="C:cytoplasm"/>
    <property type="evidence" value="ECO:0000318"/>
    <property type="project" value="GO_Central"/>
</dbReference>
<dbReference type="OrthoDB" id="194775at2759"/>
<evidence type="ECO:0000313" key="7">
    <source>
        <dbReference type="EMBL" id="EGF80364.1"/>
    </source>
</evidence>
<dbReference type="OMA" id="HQFRLHE"/>
<dbReference type="PANTHER" id="PTHR15139:SF0">
    <property type="entry name" value="TUBULIN-SPECIFIC CHAPERONE C"/>
    <property type="match status" value="1"/>
</dbReference>
<name>F4P398_BATDJ</name>
<dbReference type="Gene3D" id="2.160.20.70">
    <property type="match status" value="1"/>
</dbReference>
<proteinExistence type="inferred from homology"/>
<dbReference type="GO" id="GO:0007021">
    <property type="term" value="P:tubulin complex assembly"/>
    <property type="evidence" value="ECO:0000318"/>
    <property type="project" value="GO_Central"/>
</dbReference>
<dbReference type="InterPro" id="IPR016098">
    <property type="entry name" value="CAP/MinC_C"/>
</dbReference>
<dbReference type="InterPro" id="IPR017901">
    <property type="entry name" value="C-CAP_CF_C-like"/>
</dbReference>
<dbReference type="InterPro" id="IPR027684">
    <property type="entry name" value="TBCC"/>
</dbReference>
<dbReference type="GeneID" id="18238621"/>
<keyword evidence="8" id="KW-1185">Reference proteome</keyword>
<dbReference type="HOGENOM" id="CLU_032612_2_1_1"/>
<keyword evidence="3" id="KW-0963">Cytoplasm</keyword>
<dbReference type="Pfam" id="PF16752">
    <property type="entry name" value="TBCC_N"/>
    <property type="match status" value="1"/>
</dbReference>
<evidence type="ECO:0000256" key="5">
    <source>
        <dbReference type="ARBA" id="ARBA00026055"/>
    </source>
</evidence>
<evidence type="ECO:0000313" key="8">
    <source>
        <dbReference type="Proteomes" id="UP000007241"/>
    </source>
</evidence>
<dbReference type="InParanoid" id="F4P398"/>
<dbReference type="STRING" id="684364.F4P398"/>
<evidence type="ECO:0000256" key="1">
    <source>
        <dbReference type="ARBA" id="ARBA00004496"/>
    </source>
</evidence>
<feature type="domain" description="C-CAP/cofactor C-like" evidence="6">
    <location>
        <begin position="103"/>
        <end position="272"/>
    </location>
</feature>
<dbReference type="Pfam" id="PF07986">
    <property type="entry name" value="TBCC"/>
    <property type="match status" value="1"/>
</dbReference>
<dbReference type="Proteomes" id="UP000007241">
    <property type="component" value="Unassembled WGS sequence"/>
</dbReference>
<dbReference type="PANTHER" id="PTHR15139">
    <property type="entry name" value="TUBULIN FOLDING COFACTOR C"/>
    <property type="match status" value="1"/>
</dbReference>
<accession>F4P398</accession>
<dbReference type="InterPro" id="IPR038397">
    <property type="entry name" value="TBCC_N_sf"/>
</dbReference>
<dbReference type="GO" id="GO:0015631">
    <property type="term" value="F:tubulin binding"/>
    <property type="evidence" value="ECO:0007669"/>
    <property type="project" value="InterPro"/>
</dbReference>
<dbReference type="GO" id="GO:0007023">
    <property type="term" value="P:post-chaperonin tubulin folding pathway"/>
    <property type="evidence" value="ECO:0007669"/>
    <property type="project" value="InterPro"/>
</dbReference>
<dbReference type="PROSITE" id="PS51329">
    <property type="entry name" value="C_CAP_COFACTOR_C"/>
    <property type="match status" value="1"/>
</dbReference>
<comment type="subcellular location">
    <subcellularLocation>
        <location evidence="1">Cytoplasm</location>
    </subcellularLocation>
</comment>
<reference evidence="7 8" key="1">
    <citation type="submission" date="2009-12" db="EMBL/GenBank/DDBJ databases">
        <title>The draft genome of Batrachochytrium dendrobatidis.</title>
        <authorList>
            <consortium name="US DOE Joint Genome Institute (JGI-PGF)"/>
            <person name="Kuo A."/>
            <person name="Salamov A."/>
            <person name="Schmutz J."/>
            <person name="Lucas S."/>
            <person name="Pitluck S."/>
            <person name="Rosenblum E."/>
            <person name="Stajich J."/>
            <person name="Eisen M."/>
            <person name="Grigoriev I.V."/>
        </authorList>
    </citation>
    <scope>NUCLEOTIDE SEQUENCE [LARGE SCALE GENOMIC DNA]</scope>
    <source>
        <strain evidence="8">JAM81 / FGSC 10211</strain>
    </source>
</reference>